<proteinExistence type="predicted"/>
<dbReference type="VEuPathDB" id="FungiDB:RhiirFUN_004420"/>
<dbReference type="SMR" id="A0A915YQD0"/>
<dbReference type="SUPFAM" id="SSF50729">
    <property type="entry name" value="PH domain-like"/>
    <property type="match status" value="1"/>
</dbReference>
<dbReference type="CDD" id="cd13214">
    <property type="entry name" value="PH-GRAM_WBP2"/>
    <property type="match status" value="1"/>
</dbReference>
<dbReference type="InterPro" id="IPR044852">
    <property type="entry name" value="WBP2-like"/>
</dbReference>
<dbReference type="GO" id="GO:0003713">
    <property type="term" value="F:transcription coactivator activity"/>
    <property type="evidence" value="ECO:0007669"/>
    <property type="project" value="InterPro"/>
</dbReference>
<dbReference type="GO" id="GO:0005634">
    <property type="term" value="C:nucleus"/>
    <property type="evidence" value="ECO:0007669"/>
    <property type="project" value="TreeGrafter"/>
</dbReference>
<dbReference type="Proteomes" id="UP000684084">
    <property type="component" value="Unassembled WGS sequence"/>
</dbReference>
<dbReference type="Gene3D" id="2.30.29.30">
    <property type="entry name" value="Pleckstrin-homology domain (PH domain)/Phosphotyrosine-binding domain (PTB)"/>
    <property type="match status" value="1"/>
</dbReference>
<organism evidence="2 3">
    <name type="scientific">Rhizophagus irregularis</name>
    <dbReference type="NCBI Taxonomy" id="588596"/>
    <lineage>
        <taxon>Eukaryota</taxon>
        <taxon>Fungi</taxon>
        <taxon>Fungi incertae sedis</taxon>
        <taxon>Mucoromycota</taxon>
        <taxon>Glomeromycotina</taxon>
        <taxon>Glomeromycetes</taxon>
        <taxon>Glomerales</taxon>
        <taxon>Glomeraceae</taxon>
        <taxon>Rhizophagus</taxon>
    </lineage>
</organism>
<name>A0A915YQD0_9GLOM</name>
<feature type="compositionally biased region" description="Polar residues" evidence="1">
    <location>
        <begin position="190"/>
        <end position="203"/>
    </location>
</feature>
<dbReference type="GO" id="GO:0031490">
    <property type="term" value="F:chromatin DNA binding"/>
    <property type="evidence" value="ECO:0007669"/>
    <property type="project" value="TreeGrafter"/>
</dbReference>
<sequence length="227" mass="24528">MALNWAMVASDGKSPVPLPGEKILLEQDKVSLILDMGSGYPGNAETLKADGGIYLTNQRVIFISQPSLEHFKSLSIPLLNLKEGKLQQPWFGANYYQAVVTPVLNGGLPAPGQLKVTFKEGGGFEFSTVYKNLMLRLFENEGTAPVEHTEPLPMYTPRQDNSSSAQISTSSCSNVVSSGAPLNSLEPSVDATTSRNISTSTEARQPPVAPDELPPAYDEVTNFDRLI</sequence>
<evidence type="ECO:0000313" key="3">
    <source>
        <dbReference type="Proteomes" id="UP000684084"/>
    </source>
</evidence>
<dbReference type="InterPro" id="IPR011993">
    <property type="entry name" value="PH-like_dom_sf"/>
</dbReference>
<evidence type="ECO:0000313" key="2">
    <source>
        <dbReference type="EMBL" id="CAB5309994.1"/>
    </source>
</evidence>
<dbReference type="PANTHER" id="PTHR31606">
    <property type="entry name" value="WW DOMAIN BINDING PROTEIN 2, ISOFORM E"/>
    <property type="match status" value="1"/>
</dbReference>
<evidence type="ECO:0000256" key="1">
    <source>
        <dbReference type="SAM" id="MobiDB-lite"/>
    </source>
</evidence>
<comment type="caution">
    <text evidence="2">The sequence shown here is derived from an EMBL/GenBank/DDBJ whole genome shotgun (WGS) entry which is preliminary data.</text>
</comment>
<dbReference type="AlphaFoldDB" id="A0A915YQD0"/>
<dbReference type="PANTHER" id="PTHR31606:SF1">
    <property type="entry name" value="WW DOMAIN BINDING PROTEIN 2, ISOFORM E"/>
    <property type="match status" value="1"/>
</dbReference>
<protein>
    <recommendedName>
        <fullName evidence="4">GRAM domain-containing protein</fullName>
    </recommendedName>
</protein>
<feature type="region of interest" description="Disordered" evidence="1">
    <location>
        <begin position="146"/>
        <end position="221"/>
    </location>
</feature>
<dbReference type="OrthoDB" id="1259151at2759"/>
<dbReference type="EMBL" id="CAGKOT010000002">
    <property type="protein sequence ID" value="CAB5309994.1"/>
    <property type="molecule type" value="Genomic_DNA"/>
</dbReference>
<reference evidence="2" key="1">
    <citation type="submission" date="2020-05" db="EMBL/GenBank/DDBJ databases">
        <authorList>
            <person name="Rincon C."/>
            <person name="Sanders R I."/>
            <person name="Robbins C."/>
            <person name="Chaturvedi A."/>
        </authorList>
    </citation>
    <scope>NUCLEOTIDE SEQUENCE</scope>
    <source>
        <strain evidence="2">CHB12</strain>
    </source>
</reference>
<accession>A0A915YQD0</accession>
<feature type="compositionally biased region" description="Low complexity" evidence="1">
    <location>
        <begin position="162"/>
        <end position="178"/>
    </location>
</feature>
<gene>
    <name evidence="2" type="ORF">CHRIB12_LOCUS1460</name>
</gene>
<evidence type="ECO:0008006" key="4">
    <source>
        <dbReference type="Google" id="ProtNLM"/>
    </source>
</evidence>